<protein>
    <submittedName>
        <fullName evidence="1">Uncharacterized protein</fullName>
    </submittedName>
</protein>
<gene>
    <name evidence="1" type="ORF">BCR33DRAFT_379906</name>
</gene>
<dbReference type="Proteomes" id="UP000193642">
    <property type="component" value="Unassembled WGS sequence"/>
</dbReference>
<evidence type="ECO:0000313" key="2">
    <source>
        <dbReference type="Proteomes" id="UP000193642"/>
    </source>
</evidence>
<proteinExistence type="predicted"/>
<dbReference type="EMBL" id="MCGO01000037">
    <property type="protein sequence ID" value="ORY39979.1"/>
    <property type="molecule type" value="Genomic_DNA"/>
</dbReference>
<organism evidence="1 2">
    <name type="scientific">Rhizoclosmatium globosum</name>
    <dbReference type="NCBI Taxonomy" id="329046"/>
    <lineage>
        <taxon>Eukaryota</taxon>
        <taxon>Fungi</taxon>
        <taxon>Fungi incertae sedis</taxon>
        <taxon>Chytridiomycota</taxon>
        <taxon>Chytridiomycota incertae sedis</taxon>
        <taxon>Chytridiomycetes</taxon>
        <taxon>Chytridiales</taxon>
        <taxon>Chytriomycetaceae</taxon>
        <taxon>Rhizoclosmatium</taxon>
    </lineage>
</organism>
<reference evidence="1 2" key="1">
    <citation type="submission" date="2016-07" db="EMBL/GenBank/DDBJ databases">
        <title>Pervasive Adenine N6-methylation of Active Genes in Fungi.</title>
        <authorList>
            <consortium name="DOE Joint Genome Institute"/>
            <person name="Mondo S.J."/>
            <person name="Dannebaum R.O."/>
            <person name="Kuo R.C."/>
            <person name="Labutti K."/>
            <person name="Haridas S."/>
            <person name="Kuo A."/>
            <person name="Salamov A."/>
            <person name="Ahrendt S.R."/>
            <person name="Lipzen A."/>
            <person name="Sullivan W."/>
            <person name="Andreopoulos W.B."/>
            <person name="Clum A."/>
            <person name="Lindquist E."/>
            <person name="Daum C."/>
            <person name="Ramamoorthy G.K."/>
            <person name="Gryganskyi A."/>
            <person name="Culley D."/>
            <person name="Magnuson J.K."/>
            <person name="James T.Y."/>
            <person name="O'Malley M.A."/>
            <person name="Stajich J.E."/>
            <person name="Spatafora J.W."/>
            <person name="Visel A."/>
            <person name="Grigoriev I.V."/>
        </authorList>
    </citation>
    <scope>NUCLEOTIDE SEQUENCE [LARGE SCALE GENOMIC DNA]</scope>
    <source>
        <strain evidence="1 2">JEL800</strain>
    </source>
</reference>
<sequence>MCVNRCINKYAVRTFERKCQSKDDVGRHALLEQVSQALLAVRTSFVREICESDSDASAILASDLAATNTSPSPSTRTSTSLVAALVAAADESKSASRLVLQLAATSEQLLASVAEAMLQVPARNSDDRSLLAFTLLHSLVATSHSDSLDDASDDSLAERALLLALKNAKLDLPNEPFALATSRIVKTIACSTPTGLNDIVQFLFADLHSRSHSRLLSIFVSCAHSLGQAVLDLFKTRVETGINDLDRLSTLFGLSCLFLLDKWNIQAGGTKEFYHIWLARTLNSTTRRSIQFIASLFQSTYLSCPSDFNCATLLAVRNLPAFKQLVSDIKLHLADVSDLDQSKLVEVGIVDGKRLAFSRFMDEFTANGEKAVPKSLFMEILVNDAWYKTQFLPRLMKRVNETTDTQWKQQQTLFDFLRKAGRVPASFLATHAATLAENLQTGDKPISLTDLSDLKTRLETAIQLYAELDESVDEAFEQTAWKVSKRCLDRFTRYSKSRLSSRLLSAN</sequence>
<dbReference type="OrthoDB" id="2122702at2759"/>
<dbReference type="AlphaFoldDB" id="A0A1Y2BYY3"/>
<evidence type="ECO:0000313" key="1">
    <source>
        <dbReference type="EMBL" id="ORY39979.1"/>
    </source>
</evidence>
<keyword evidence="2" id="KW-1185">Reference proteome</keyword>
<name>A0A1Y2BYY3_9FUNG</name>
<comment type="caution">
    <text evidence="1">The sequence shown here is derived from an EMBL/GenBank/DDBJ whole genome shotgun (WGS) entry which is preliminary data.</text>
</comment>
<accession>A0A1Y2BYY3</accession>